<sequence length="256" mass="25823">MEKTIVAKHRRQNNTAARAAAATVAVAAGAALVAPAASSAAEVRVPNTPVSAQVPGIENVPGITSIPGIDAWIPSLAGAPASGNVQDAIASVKAMPGVANVPGFSQFLANVEQQVRPAAPAPAPVQQTYSAPVAAPAPAPEPSAGERIVSIAQSKIGSPYVYGASGPNAFDCSGFTSWVYAQAGKSIPRTSQAQAAAGQQVALSDIQPGDIVAYYGGASHVAIYAGNGQIIDALNSGIPVGYRDLHMMPIHSVVRF</sequence>
<feature type="signal peptide" evidence="5">
    <location>
        <begin position="1"/>
        <end position="40"/>
    </location>
</feature>
<comment type="similarity">
    <text evidence="1">Belongs to the peptidase C40 family.</text>
</comment>
<dbReference type="PROSITE" id="PS51935">
    <property type="entry name" value="NLPC_P60"/>
    <property type="match status" value="1"/>
</dbReference>
<keyword evidence="4" id="KW-0788">Thiol protease</keyword>
<dbReference type="SUPFAM" id="SSF54001">
    <property type="entry name" value="Cysteine proteinases"/>
    <property type="match status" value="1"/>
</dbReference>
<evidence type="ECO:0000259" key="6">
    <source>
        <dbReference type="PROSITE" id="PS51935"/>
    </source>
</evidence>
<dbReference type="InterPro" id="IPR000064">
    <property type="entry name" value="NLP_P60_dom"/>
</dbReference>
<evidence type="ECO:0000256" key="5">
    <source>
        <dbReference type="SAM" id="SignalP"/>
    </source>
</evidence>
<proteinExistence type="inferred from homology"/>
<accession>A0ABY7UE49</accession>
<dbReference type="EC" id="3.4.-.-" evidence="7"/>
<dbReference type="InterPro" id="IPR038765">
    <property type="entry name" value="Papain-like_cys_pep_sf"/>
</dbReference>
<evidence type="ECO:0000256" key="1">
    <source>
        <dbReference type="ARBA" id="ARBA00007074"/>
    </source>
</evidence>
<organism evidence="7 8">
    <name type="scientific">Corynebacterium ihumii</name>
    <dbReference type="NCBI Taxonomy" id="1232427"/>
    <lineage>
        <taxon>Bacteria</taxon>
        <taxon>Bacillati</taxon>
        <taxon>Actinomycetota</taxon>
        <taxon>Actinomycetes</taxon>
        <taxon>Mycobacteriales</taxon>
        <taxon>Corynebacteriaceae</taxon>
        <taxon>Corynebacterium</taxon>
    </lineage>
</organism>
<feature type="domain" description="NlpC/P60" evidence="6">
    <location>
        <begin position="142"/>
        <end position="256"/>
    </location>
</feature>
<evidence type="ECO:0000313" key="8">
    <source>
        <dbReference type="Proteomes" id="UP001220577"/>
    </source>
</evidence>
<evidence type="ECO:0000256" key="4">
    <source>
        <dbReference type="ARBA" id="ARBA00022807"/>
    </source>
</evidence>
<keyword evidence="2" id="KW-0645">Protease</keyword>
<name>A0ABY7UE49_9CORY</name>
<evidence type="ECO:0000256" key="2">
    <source>
        <dbReference type="ARBA" id="ARBA00022670"/>
    </source>
</evidence>
<dbReference type="EMBL" id="CP063190">
    <property type="protein sequence ID" value="WCZ34924.1"/>
    <property type="molecule type" value="Genomic_DNA"/>
</dbReference>
<dbReference type="Proteomes" id="UP001220577">
    <property type="component" value="Chromosome"/>
</dbReference>
<dbReference type="InterPro" id="IPR051794">
    <property type="entry name" value="PG_Endopeptidase_C40"/>
</dbReference>
<gene>
    <name evidence="7" type="ORF">CIHUM_07550</name>
</gene>
<dbReference type="Gene3D" id="3.90.1720.10">
    <property type="entry name" value="endopeptidase domain like (from Nostoc punctiforme)"/>
    <property type="match status" value="1"/>
</dbReference>
<feature type="chain" id="PRO_5045072187" evidence="5">
    <location>
        <begin position="41"/>
        <end position="256"/>
    </location>
</feature>
<keyword evidence="8" id="KW-1185">Reference proteome</keyword>
<reference evidence="7 8" key="1">
    <citation type="submission" date="2020-10" db="EMBL/GenBank/DDBJ databases">
        <title>Complete genome sequence of Corynebacterium ihumii DSM 45751.</title>
        <authorList>
            <person name="Ruckert C."/>
            <person name="Albersmeier A."/>
            <person name="Busche T."/>
            <person name="Jaenicke S."/>
            <person name="Winkler A."/>
            <person name="Friethjonsson O.H."/>
            <person name="Hreggviethsson G.O."/>
            <person name="Lambert C."/>
            <person name="Badcock D."/>
            <person name="Bernaerts K."/>
            <person name="Anne J."/>
            <person name="Economou A."/>
            <person name="Kalinowski J."/>
        </authorList>
    </citation>
    <scope>NUCLEOTIDE SEQUENCE [LARGE SCALE GENOMIC DNA]</scope>
    <source>
        <strain evidence="7 8">DSM 45751</strain>
    </source>
</reference>
<dbReference type="PANTHER" id="PTHR47359:SF3">
    <property type="entry name" value="NLP_P60 DOMAIN-CONTAINING PROTEIN-RELATED"/>
    <property type="match status" value="1"/>
</dbReference>
<evidence type="ECO:0000313" key="7">
    <source>
        <dbReference type="EMBL" id="WCZ34924.1"/>
    </source>
</evidence>
<keyword evidence="5" id="KW-0732">Signal</keyword>
<dbReference type="GO" id="GO:0016787">
    <property type="term" value="F:hydrolase activity"/>
    <property type="evidence" value="ECO:0007669"/>
    <property type="project" value="UniProtKB-KW"/>
</dbReference>
<keyword evidence="3 7" id="KW-0378">Hydrolase</keyword>
<evidence type="ECO:0000256" key="3">
    <source>
        <dbReference type="ARBA" id="ARBA00022801"/>
    </source>
</evidence>
<protein>
    <submittedName>
        <fullName evidence="7">Endopeptidase</fullName>
        <ecNumber evidence="7">3.4.-.-</ecNumber>
    </submittedName>
</protein>
<dbReference type="Pfam" id="PF00877">
    <property type="entry name" value="NLPC_P60"/>
    <property type="match status" value="1"/>
</dbReference>
<dbReference type="PANTHER" id="PTHR47359">
    <property type="entry name" value="PEPTIDOGLYCAN DL-ENDOPEPTIDASE CWLO"/>
    <property type="match status" value="1"/>
</dbReference>